<evidence type="ECO:0000313" key="2">
    <source>
        <dbReference type="Proteomes" id="UP001320706"/>
    </source>
</evidence>
<protein>
    <submittedName>
        <fullName evidence="1">Uncharacterized protein</fullName>
    </submittedName>
</protein>
<gene>
    <name evidence="1" type="ORF">M8818_002181</name>
</gene>
<evidence type="ECO:0000313" key="1">
    <source>
        <dbReference type="EMBL" id="KAK8215171.1"/>
    </source>
</evidence>
<proteinExistence type="predicted"/>
<dbReference type="EMBL" id="JAMKPW020000009">
    <property type="protein sequence ID" value="KAK8215171.1"/>
    <property type="molecule type" value="Genomic_DNA"/>
</dbReference>
<name>A0ACC3SI41_9PEZI</name>
<sequence>MCRYYAACVEYLQGMCMDDTAHVLHAKTPGMLAPHRTFWGLSVHCESTRSNFLVGFSIKLPLLVYNHPPINSCQRSNSQFGLSSFSTVPRYPPPFIAFVKATRLLKGLKLRSRRGAGAGAGAGAGRAAGGLLALLPDSSRPSESFLALSPRGLPSRLSPAFLRSALCGLTSDII</sequence>
<keyword evidence="2" id="KW-1185">Reference proteome</keyword>
<comment type="caution">
    <text evidence="1">The sequence shown here is derived from an EMBL/GenBank/DDBJ whole genome shotgun (WGS) entry which is preliminary data.</text>
</comment>
<organism evidence="1 2">
    <name type="scientific">Zalaria obscura</name>
    <dbReference type="NCBI Taxonomy" id="2024903"/>
    <lineage>
        <taxon>Eukaryota</taxon>
        <taxon>Fungi</taxon>
        <taxon>Dikarya</taxon>
        <taxon>Ascomycota</taxon>
        <taxon>Pezizomycotina</taxon>
        <taxon>Dothideomycetes</taxon>
        <taxon>Dothideomycetidae</taxon>
        <taxon>Dothideales</taxon>
        <taxon>Zalariaceae</taxon>
        <taxon>Zalaria</taxon>
    </lineage>
</organism>
<reference evidence="1" key="1">
    <citation type="submission" date="2024-02" db="EMBL/GenBank/DDBJ databases">
        <title>Metagenome Assembled Genome of Zalaria obscura JY119.</title>
        <authorList>
            <person name="Vighnesh L."/>
            <person name="Jagadeeshwari U."/>
            <person name="Venkata Ramana C."/>
            <person name="Sasikala C."/>
        </authorList>
    </citation>
    <scope>NUCLEOTIDE SEQUENCE</scope>
    <source>
        <strain evidence="1">JY119</strain>
    </source>
</reference>
<accession>A0ACC3SI41</accession>
<dbReference type="Proteomes" id="UP001320706">
    <property type="component" value="Unassembled WGS sequence"/>
</dbReference>